<feature type="transmembrane region" description="Helical" evidence="2">
    <location>
        <begin position="100"/>
        <end position="119"/>
    </location>
</feature>
<dbReference type="EMBL" id="AP003106">
    <property type="protein sequence ID" value="BAD52728.1"/>
    <property type="molecule type" value="Genomic_DNA"/>
</dbReference>
<evidence type="ECO:0000256" key="1">
    <source>
        <dbReference type="SAM" id="MobiDB-lite"/>
    </source>
</evidence>
<accession>Q5ZD19</accession>
<evidence type="ECO:0000313" key="3">
    <source>
        <dbReference type="EMBL" id="BAD52728.1"/>
    </source>
</evidence>
<gene>
    <name evidence="3" type="ORF">P0665A11.36</name>
    <name evidence="4" type="ORF">P0695H10.7</name>
</gene>
<dbReference type="AlphaFoldDB" id="Q5ZD19"/>
<protein>
    <submittedName>
        <fullName evidence="3">Uncharacterized protein</fullName>
    </submittedName>
</protein>
<feature type="region of interest" description="Disordered" evidence="1">
    <location>
        <begin position="236"/>
        <end position="256"/>
    </location>
</feature>
<proteinExistence type="predicted"/>
<feature type="transmembrane region" description="Helical" evidence="2">
    <location>
        <begin position="67"/>
        <end position="85"/>
    </location>
</feature>
<dbReference type="EMBL" id="AP003295">
    <property type="protein sequence ID" value="BAD82064.1"/>
    <property type="molecule type" value="Genomic_DNA"/>
</dbReference>
<organism evidence="3">
    <name type="scientific">Oryza sativa subsp. japonica</name>
    <name type="common">Rice</name>
    <dbReference type="NCBI Taxonomy" id="39947"/>
    <lineage>
        <taxon>Eukaryota</taxon>
        <taxon>Viridiplantae</taxon>
        <taxon>Streptophyta</taxon>
        <taxon>Embryophyta</taxon>
        <taxon>Tracheophyta</taxon>
        <taxon>Spermatophyta</taxon>
        <taxon>Magnoliopsida</taxon>
        <taxon>Liliopsida</taxon>
        <taxon>Poales</taxon>
        <taxon>Poaceae</taxon>
        <taxon>BOP clade</taxon>
        <taxon>Oryzoideae</taxon>
        <taxon>Oryzeae</taxon>
        <taxon>Oryzinae</taxon>
        <taxon>Oryza</taxon>
        <taxon>Oryza sativa</taxon>
    </lineage>
</organism>
<keyword evidence="2" id="KW-1133">Transmembrane helix</keyword>
<dbReference type="PANTHER" id="PTHR33994">
    <property type="entry name" value="OS04G0515000 PROTEIN"/>
    <property type="match status" value="1"/>
</dbReference>
<keyword evidence="2" id="KW-0472">Membrane</keyword>
<dbReference type="Proteomes" id="UP000000763">
    <property type="component" value="Chromosome 1"/>
</dbReference>
<reference evidence="3" key="1">
    <citation type="journal article" date="2002" name="Nature">
        <title>The genome sequence and structure of rice chromosome 1.</title>
        <authorList>
            <person name="Sasaki T."/>
            <person name="Matsumoto T."/>
            <person name="Yamamoto K."/>
            <person name="Sakata K."/>
            <person name="Baba T."/>
            <person name="Katayose Y."/>
            <person name="Wu J."/>
            <person name="Niimura Y."/>
            <person name="Cheng Z."/>
            <person name="Nagamura Y."/>
            <person name="Antonio B.A."/>
            <person name="Kanamori H."/>
            <person name="Hosokawa S."/>
            <person name="Masukawa M."/>
            <person name="Arikawa K."/>
            <person name="Chiden Y."/>
            <person name="Hayashi M."/>
            <person name="Okamoto M."/>
            <person name="Ando T."/>
            <person name="Aoki H."/>
            <person name="Arita K."/>
            <person name="Hamada M."/>
            <person name="Harada C."/>
            <person name="Hijishita S."/>
            <person name="Honda M."/>
            <person name="Ichikawa Y."/>
            <person name="Idonuma A."/>
            <person name="Iijima M."/>
            <person name="Ikeda M."/>
            <person name="Ikeno M."/>
            <person name="Itoh S."/>
            <person name="Itoh T."/>
            <person name="Itoh Y."/>
            <person name="Itoh Y."/>
            <person name="Iwabuchi A."/>
            <person name="Kamiya K."/>
            <person name="Karasawa W."/>
            <person name="Katagiri S."/>
            <person name="Kikuta A."/>
            <person name="Kobayashi N."/>
            <person name="Kono I."/>
            <person name="Machita K."/>
            <person name="Maehara T."/>
            <person name="Mizuno H."/>
            <person name="Mizubayashi T."/>
            <person name="Mukai Y."/>
            <person name="Nagasaki H."/>
            <person name="Nakashima M."/>
            <person name="Nakama Y."/>
            <person name="Nakamichi Y."/>
            <person name="Nakamura M."/>
            <person name="Namiki N."/>
            <person name="Negishi M."/>
            <person name="Ohta I."/>
            <person name="Ono N."/>
            <person name="Saji S."/>
            <person name="Sakai K."/>
            <person name="Shibata M."/>
            <person name="Shimokawa T."/>
            <person name="Shomura A."/>
            <person name="Song J."/>
            <person name="Takazaki Y."/>
            <person name="Terasawa K."/>
            <person name="Tsuji K."/>
            <person name="Waki K."/>
            <person name="Yamagata H."/>
            <person name="Yamane H."/>
            <person name="Yoshiki S."/>
            <person name="Yoshihara R."/>
            <person name="Yukawa K."/>
            <person name="Zhong H."/>
            <person name="Iwama H."/>
            <person name="Endo T."/>
            <person name="Ito H."/>
            <person name="Hahn J.H."/>
            <person name="Kim H.I."/>
            <person name="Eun M.Y."/>
            <person name="Yano M."/>
            <person name="Jiang J."/>
            <person name="Gojobori T."/>
        </authorList>
    </citation>
    <scope>NUCLEOTIDE SEQUENCE</scope>
</reference>
<evidence type="ECO:0000313" key="5">
    <source>
        <dbReference type="Proteomes" id="UP000000763"/>
    </source>
</evidence>
<name>Q5ZD19_ORYSJ</name>
<evidence type="ECO:0000256" key="2">
    <source>
        <dbReference type="SAM" id="Phobius"/>
    </source>
</evidence>
<dbReference type="Proteomes" id="UP000817658">
    <property type="component" value="Chromosome 1"/>
</dbReference>
<reference evidence="5" key="2">
    <citation type="journal article" date="2005" name="Nature">
        <title>The map-based sequence of the rice genome.</title>
        <authorList>
            <consortium name="International rice genome sequencing project (IRGSP)"/>
            <person name="Matsumoto T."/>
            <person name="Wu J."/>
            <person name="Kanamori H."/>
            <person name="Katayose Y."/>
            <person name="Fujisawa M."/>
            <person name="Namiki N."/>
            <person name="Mizuno H."/>
            <person name="Yamamoto K."/>
            <person name="Antonio B.A."/>
            <person name="Baba T."/>
            <person name="Sakata K."/>
            <person name="Nagamura Y."/>
            <person name="Aoki H."/>
            <person name="Arikawa K."/>
            <person name="Arita K."/>
            <person name="Bito T."/>
            <person name="Chiden Y."/>
            <person name="Fujitsuka N."/>
            <person name="Fukunaka R."/>
            <person name="Hamada M."/>
            <person name="Harada C."/>
            <person name="Hayashi A."/>
            <person name="Hijishita S."/>
            <person name="Honda M."/>
            <person name="Hosokawa S."/>
            <person name="Ichikawa Y."/>
            <person name="Idonuma A."/>
            <person name="Iijima M."/>
            <person name="Ikeda M."/>
            <person name="Ikeno M."/>
            <person name="Ito K."/>
            <person name="Ito S."/>
            <person name="Ito T."/>
            <person name="Ito Y."/>
            <person name="Ito Y."/>
            <person name="Iwabuchi A."/>
            <person name="Kamiya K."/>
            <person name="Karasawa W."/>
            <person name="Kurita K."/>
            <person name="Katagiri S."/>
            <person name="Kikuta A."/>
            <person name="Kobayashi H."/>
            <person name="Kobayashi N."/>
            <person name="Machita K."/>
            <person name="Maehara T."/>
            <person name="Masukawa M."/>
            <person name="Mizubayashi T."/>
            <person name="Mukai Y."/>
            <person name="Nagasaki H."/>
            <person name="Nagata Y."/>
            <person name="Naito S."/>
            <person name="Nakashima M."/>
            <person name="Nakama Y."/>
            <person name="Nakamichi Y."/>
            <person name="Nakamura M."/>
            <person name="Meguro A."/>
            <person name="Negishi M."/>
            <person name="Ohta I."/>
            <person name="Ohta T."/>
            <person name="Okamoto M."/>
            <person name="Ono N."/>
            <person name="Saji S."/>
            <person name="Sakaguchi M."/>
            <person name="Sakai K."/>
            <person name="Shibata M."/>
            <person name="Shimokawa T."/>
            <person name="Song J."/>
            <person name="Takazaki Y."/>
            <person name="Terasawa K."/>
            <person name="Tsugane M."/>
            <person name="Tsuji K."/>
            <person name="Ueda S."/>
            <person name="Waki K."/>
            <person name="Yamagata H."/>
            <person name="Yamamoto M."/>
            <person name="Yamamoto S."/>
            <person name="Yamane H."/>
            <person name="Yoshiki S."/>
            <person name="Yoshihara R."/>
            <person name="Yukawa K."/>
            <person name="Zhong H."/>
            <person name="Yano M."/>
            <person name="Yuan Q."/>
            <person name="Ouyang S."/>
            <person name="Liu J."/>
            <person name="Jones K.M."/>
            <person name="Gansberger K."/>
            <person name="Moffat K."/>
            <person name="Hill J."/>
            <person name="Bera J."/>
            <person name="Fadrosh D."/>
            <person name="Jin S."/>
            <person name="Johri S."/>
            <person name="Kim M."/>
            <person name="Overton L."/>
            <person name="Reardon M."/>
            <person name="Tsitrin T."/>
            <person name="Vuong H."/>
            <person name="Weaver B."/>
            <person name="Ciecko A."/>
            <person name="Tallon L."/>
            <person name="Jackson J."/>
            <person name="Pai G."/>
            <person name="Aken S.V."/>
            <person name="Utterback T."/>
            <person name="Reidmuller S."/>
            <person name="Feldblyum T."/>
            <person name="Hsiao J."/>
            <person name="Zismann V."/>
            <person name="Iobst S."/>
            <person name="de Vazeille A.R."/>
            <person name="Buell C.R."/>
            <person name="Ying K."/>
            <person name="Li Y."/>
            <person name="Lu T."/>
            <person name="Huang Y."/>
            <person name="Zhao Q."/>
            <person name="Feng Q."/>
            <person name="Zhang L."/>
            <person name="Zhu J."/>
            <person name="Weng Q."/>
            <person name="Mu J."/>
            <person name="Lu Y."/>
            <person name="Fan D."/>
            <person name="Liu Y."/>
            <person name="Guan J."/>
            <person name="Zhang Y."/>
            <person name="Yu S."/>
            <person name="Liu X."/>
            <person name="Zhang Y."/>
            <person name="Hong G."/>
            <person name="Han B."/>
            <person name="Choisne N."/>
            <person name="Demange N."/>
            <person name="Orjeda G."/>
            <person name="Samain S."/>
            <person name="Cattolico L."/>
            <person name="Pelletier E."/>
            <person name="Couloux A."/>
            <person name="Segurens B."/>
            <person name="Wincker P."/>
            <person name="D'Hont A."/>
            <person name="Scarpelli C."/>
            <person name="Weissenbach J."/>
            <person name="Salanoubat M."/>
            <person name="Quetier F."/>
            <person name="Yu Y."/>
            <person name="Kim H.R."/>
            <person name="Rambo T."/>
            <person name="Currie J."/>
            <person name="Collura K."/>
            <person name="Luo M."/>
            <person name="Yang T."/>
            <person name="Ammiraju J.S.S."/>
            <person name="Engler F."/>
            <person name="Soderlund C."/>
            <person name="Wing R.A."/>
            <person name="Palmer L.E."/>
            <person name="de la Bastide M."/>
            <person name="Spiegel L."/>
            <person name="Nascimento L."/>
            <person name="Zutavern T."/>
            <person name="O'Shaughnessy A."/>
            <person name="Dike S."/>
            <person name="Dedhia N."/>
            <person name="Preston R."/>
            <person name="Balija V."/>
            <person name="McCombie W.R."/>
            <person name="Chow T."/>
            <person name="Chen H."/>
            <person name="Chung M."/>
            <person name="Chen C."/>
            <person name="Shaw J."/>
            <person name="Wu H."/>
            <person name="Hsiao K."/>
            <person name="Chao Y."/>
            <person name="Chu M."/>
            <person name="Cheng C."/>
            <person name="Hour A."/>
            <person name="Lee P."/>
            <person name="Lin S."/>
            <person name="Lin Y."/>
            <person name="Liou J."/>
            <person name="Liu S."/>
            <person name="Hsing Y."/>
            <person name="Raghuvanshi S."/>
            <person name="Mohanty A."/>
            <person name="Bharti A.K."/>
            <person name="Gaur A."/>
            <person name="Gupta V."/>
            <person name="Kumar D."/>
            <person name="Ravi V."/>
            <person name="Vij S."/>
            <person name="Kapur A."/>
            <person name="Khurana P."/>
            <person name="Khurana P."/>
            <person name="Khurana J.P."/>
            <person name="Tyagi A.K."/>
            <person name="Gaikwad K."/>
            <person name="Singh A."/>
            <person name="Dalal V."/>
            <person name="Srivastava S."/>
            <person name="Dixit A."/>
            <person name="Pal A.K."/>
            <person name="Ghazi I.A."/>
            <person name="Yadav M."/>
            <person name="Pandit A."/>
            <person name="Bhargava A."/>
            <person name="Sureshbabu K."/>
            <person name="Batra K."/>
            <person name="Sharma T.R."/>
            <person name="Mohapatra T."/>
            <person name="Singh N.K."/>
            <person name="Messing J."/>
            <person name="Nelson A.B."/>
            <person name="Fuks G."/>
            <person name="Kavchok S."/>
            <person name="Keizer G."/>
            <person name="Linton E."/>
            <person name="Llaca V."/>
            <person name="Song R."/>
            <person name="Tanyolac B."/>
            <person name="Young S."/>
            <person name="Ho-Il K."/>
            <person name="Hahn J.H."/>
            <person name="Sangsakoo G."/>
            <person name="Vanavichit A."/>
            <person name="de Mattos Luiz.A.T."/>
            <person name="Zimmer P.D."/>
            <person name="Malone G."/>
            <person name="Dellagostin O."/>
            <person name="de Oliveira A.C."/>
            <person name="Bevan M."/>
            <person name="Bancroft I."/>
            <person name="Minx P."/>
            <person name="Cordum H."/>
            <person name="Wilson R."/>
            <person name="Cheng Z."/>
            <person name="Jin W."/>
            <person name="Jiang J."/>
            <person name="Leong S.A."/>
            <person name="Iwama H."/>
            <person name="Gojobori T."/>
            <person name="Itoh T."/>
            <person name="Niimura Y."/>
            <person name="Fujii Y."/>
            <person name="Habara T."/>
            <person name="Sakai H."/>
            <person name="Sato Y."/>
            <person name="Wilson G."/>
            <person name="Kumar K."/>
            <person name="McCouch S."/>
            <person name="Juretic N."/>
            <person name="Hoen D."/>
            <person name="Wright S."/>
            <person name="Bruskiewich R."/>
            <person name="Bureau T."/>
            <person name="Miyao A."/>
            <person name="Hirochika H."/>
            <person name="Nishikawa T."/>
            <person name="Kadowaki K."/>
            <person name="Sugiura M."/>
            <person name="Burr B."/>
            <person name="Sasaki T."/>
        </authorList>
    </citation>
    <scope>NUCLEOTIDE SEQUENCE [LARGE SCALE GENOMIC DNA]</scope>
    <source>
        <strain evidence="5">cv. Nipponbare</strain>
    </source>
</reference>
<reference evidence="5" key="3">
    <citation type="journal article" date="2008" name="Nucleic Acids Res.">
        <title>The rice annotation project database (RAP-DB): 2008 update.</title>
        <authorList>
            <consortium name="The rice annotation project (RAP)"/>
        </authorList>
    </citation>
    <scope>GENOME REANNOTATION</scope>
    <source>
        <strain evidence="5">cv. Nipponbare</strain>
    </source>
</reference>
<keyword evidence="2" id="KW-0812">Transmembrane</keyword>
<sequence>MSAPMTLTAKTMRREINNFGPPVAVLPRSVVVAGLVDSSRAAQLAPANPVSTGGKLARSDDYHRRFLFARIGALDSMIMGAGIALDDDGHGDCLDRRPCLRYFLLATFLATLLLSLMAYGQWNSMFRDHDLDAFSVRLAGYEGIDLGRPAATVSPEFRVTLGTANGACVDRAAVTVLYSGVALGWARAEPRDCAAGRLERDVEVVARGQGVGLSDRLRARMASEWRRSSIGRAGARRRREDLRRGHLPGARYLPHP</sequence>
<dbReference type="PANTHER" id="PTHR33994:SF27">
    <property type="entry name" value="OS01G0771700 PROTEIN"/>
    <property type="match status" value="1"/>
</dbReference>
<evidence type="ECO:0000313" key="4">
    <source>
        <dbReference type="EMBL" id="BAD82064.1"/>
    </source>
</evidence>